<reference evidence="2" key="1">
    <citation type="submission" date="2022-11" db="UniProtKB">
        <authorList>
            <consortium name="WormBaseParasite"/>
        </authorList>
    </citation>
    <scope>IDENTIFICATION</scope>
</reference>
<sequence length="90" mass="10633">MSPYCYQGTANPFLRNKIVQIYHNAFEPVEIPCYTCDPRMIQDGRPKMWFTVDNRNSYDSYEGLILRANFTAQHIVSFLSYNCLPFIKRL</sequence>
<protein>
    <submittedName>
        <fullName evidence="2">Uncharacterized protein</fullName>
    </submittedName>
</protein>
<accession>A0A915K4W8</accession>
<dbReference type="Proteomes" id="UP000887565">
    <property type="component" value="Unplaced"/>
</dbReference>
<dbReference type="AlphaFoldDB" id="A0A915K4W8"/>
<proteinExistence type="predicted"/>
<evidence type="ECO:0000313" key="1">
    <source>
        <dbReference type="Proteomes" id="UP000887565"/>
    </source>
</evidence>
<name>A0A915K4W8_ROMCU</name>
<dbReference type="WBParaSite" id="nRc.2.0.1.t33805-RA">
    <property type="protein sequence ID" value="nRc.2.0.1.t33805-RA"/>
    <property type="gene ID" value="nRc.2.0.1.g33805"/>
</dbReference>
<evidence type="ECO:0000313" key="2">
    <source>
        <dbReference type="WBParaSite" id="nRc.2.0.1.t33805-RA"/>
    </source>
</evidence>
<organism evidence="1 2">
    <name type="scientific">Romanomermis culicivorax</name>
    <name type="common">Nematode worm</name>
    <dbReference type="NCBI Taxonomy" id="13658"/>
    <lineage>
        <taxon>Eukaryota</taxon>
        <taxon>Metazoa</taxon>
        <taxon>Ecdysozoa</taxon>
        <taxon>Nematoda</taxon>
        <taxon>Enoplea</taxon>
        <taxon>Dorylaimia</taxon>
        <taxon>Mermithida</taxon>
        <taxon>Mermithoidea</taxon>
        <taxon>Mermithidae</taxon>
        <taxon>Romanomermis</taxon>
    </lineage>
</organism>
<keyword evidence="1" id="KW-1185">Reference proteome</keyword>